<dbReference type="AlphaFoldDB" id="A0A0Q2RXS8"/>
<dbReference type="Proteomes" id="UP000051677">
    <property type="component" value="Unassembled WGS sequence"/>
</dbReference>
<reference evidence="1 2" key="1">
    <citation type="submission" date="2015-10" db="EMBL/GenBank/DDBJ databases">
        <title>Mycobacterium gordonae draft genome assembly.</title>
        <authorList>
            <person name="Ustinova V."/>
            <person name="Smirnova T."/>
            <person name="Blagodatskikh K."/>
            <person name="Varlamov D."/>
            <person name="Larionova E."/>
            <person name="Chernousova L."/>
        </authorList>
    </citation>
    <scope>NUCLEOTIDE SEQUENCE [LARGE SCALE GENOMIC DNA]</scope>
    <source>
        <strain evidence="1 2">CTRI 14-8773</strain>
    </source>
</reference>
<dbReference type="RefSeq" id="WP_055577092.1">
    <property type="nucleotide sequence ID" value="NZ_LKTM01000047.1"/>
</dbReference>
<gene>
    <name evidence="1" type="ORF">AO501_15125</name>
</gene>
<evidence type="ECO:0000313" key="1">
    <source>
        <dbReference type="EMBL" id="KQH80035.1"/>
    </source>
</evidence>
<name>A0A0Q2RXS8_MYCGO</name>
<organism evidence="1 2">
    <name type="scientific">Mycobacterium gordonae</name>
    <dbReference type="NCBI Taxonomy" id="1778"/>
    <lineage>
        <taxon>Bacteria</taxon>
        <taxon>Bacillati</taxon>
        <taxon>Actinomycetota</taxon>
        <taxon>Actinomycetes</taxon>
        <taxon>Mycobacteriales</taxon>
        <taxon>Mycobacteriaceae</taxon>
        <taxon>Mycobacterium</taxon>
    </lineage>
</organism>
<sequence>MSASLPRIGGSILSRNHFGGTSPAVTSGSVDSSIPFGRGTVWIWRFDGFAFAVDDVNHHPSAFIVLDFHNY</sequence>
<accession>A0A0Q2RXS8</accession>
<dbReference type="EMBL" id="LKTM01000047">
    <property type="protein sequence ID" value="KQH80035.1"/>
    <property type="molecule type" value="Genomic_DNA"/>
</dbReference>
<protein>
    <submittedName>
        <fullName evidence="1">Uncharacterized protein</fullName>
    </submittedName>
</protein>
<evidence type="ECO:0000313" key="2">
    <source>
        <dbReference type="Proteomes" id="UP000051677"/>
    </source>
</evidence>
<comment type="caution">
    <text evidence="1">The sequence shown here is derived from an EMBL/GenBank/DDBJ whole genome shotgun (WGS) entry which is preliminary data.</text>
</comment>
<proteinExistence type="predicted"/>